<reference evidence="3 4" key="1">
    <citation type="journal article" date="2010" name="Stand. Genomic Sci.">
        <title>Complete genome sequence of Ferrimonas balearica type strain (PAT).</title>
        <authorList>
            <person name="Nolan M."/>
            <person name="Sikorski J."/>
            <person name="Davenport K."/>
            <person name="Lucas S."/>
            <person name="Glavina Del Rio T."/>
            <person name="Tice H."/>
            <person name="Cheng J."/>
            <person name="Goodwin L."/>
            <person name="Pitluck S."/>
            <person name="Liolios K."/>
            <person name="Ivanova N."/>
            <person name="Mavromatis K."/>
            <person name="Ovchinnikova G."/>
            <person name="Pati A."/>
            <person name="Chen A."/>
            <person name="Palaniappan K."/>
            <person name="Land M."/>
            <person name="Hauser L."/>
            <person name="Chang Y."/>
            <person name="Jeffries C."/>
            <person name="Tapia R."/>
            <person name="Brettin T."/>
            <person name="Detter J."/>
            <person name="Han C."/>
            <person name="Yasawong M."/>
            <person name="Rohde M."/>
            <person name="Tindall B."/>
            <person name="Goker M."/>
            <person name="Woyke T."/>
            <person name="Bristow J."/>
            <person name="Eisen J."/>
            <person name="Markowitz V."/>
            <person name="Hugenholtz P."/>
            <person name="Kyrpides N."/>
            <person name="Klenk H."/>
            <person name="Lapidus A."/>
        </authorList>
    </citation>
    <scope>NUCLEOTIDE SEQUENCE [LARGE SCALE GENOMIC DNA]</scope>
    <source>
        <strain evidence="4">DSM 9799 / CCM 4581 / KCTC 23876 / PAT</strain>
    </source>
</reference>
<dbReference type="GO" id="GO:0005886">
    <property type="term" value="C:plasma membrane"/>
    <property type="evidence" value="ECO:0007669"/>
    <property type="project" value="UniProtKB-SubCell"/>
</dbReference>
<evidence type="ECO:0000313" key="4">
    <source>
        <dbReference type="Proteomes" id="UP000006683"/>
    </source>
</evidence>
<organism evidence="3 4">
    <name type="scientific">Ferrimonas balearica (strain DSM 9799 / CCM 4581 / KCTC 23876 / PAT)</name>
    <dbReference type="NCBI Taxonomy" id="550540"/>
    <lineage>
        <taxon>Bacteria</taxon>
        <taxon>Pseudomonadati</taxon>
        <taxon>Pseudomonadota</taxon>
        <taxon>Gammaproteobacteria</taxon>
        <taxon>Alteromonadales</taxon>
        <taxon>Ferrimonadaceae</taxon>
        <taxon>Ferrimonas</taxon>
    </lineage>
</organism>
<evidence type="ECO:0000256" key="2">
    <source>
        <dbReference type="SAM" id="Phobius"/>
    </source>
</evidence>
<dbReference type="eggNOG" id="COG2832">
    <property type="taxonomic scope" value="Bacteria"/>
</dbReference>
<comment type="subcellular location">
    <subcellularLocation>
        <location evidence="1">Cell inner membrane</location>
        <topology evidence="1">Multi-pass membrane protein</topology>
    </subcellularLocation>
</comment>
<dbReference type="EMBL" id="CP002209">
    <property type="protein sequence ID" value="ADN77537.1"/>
    <property type="molecule type" value="Genomic_DNA"/>
</dbReference>
<feature type="transmembrane region" description="Helical" evidence="2">
    <location>
        <begin position="20"/>
        <end position="49"/>
    </location>
</feature>
<proteinExistence type="predicted"/>
<evidence type="ECO:0000256" key="1">
    <source>
        <dbReference type="PIRNR" id="PIRNR016789"/>
    </source>
</evidence>
<name>E1SLI6_FERBD</name>
<keyword evidence="2" id="KW-1133">Transmembrane helix</keyword>
<dbReference type="HOGENOM" id="CLU_113299_1_0_6"/>
<evidence type="ECO:0000313" key="3">
    <source>
        <dbReference type="EMBL" id="ADN77537.1"/>
    </source>
</evidence>
<gene>
    <name evidence="3" type="ordered locus">Fbal_3338</name>
</gene>
<protein>
    <recommendedName>
        <fullName evidence="1">Inner membrane protein</fullName>
    </recommendedName>
</protein>
<dbReference type="AlphaFoldDB" id="E1SLI6"/>
<dbReference type="InterPro" id="IPR007401">
    <property type="entry name" value="DUF454"/>
</dbReference>
<dbReference type="Proteomes" id="UP000006683">
    <property type="component" value="Chromosome"/>
</dbReference>
<sequence>MGSGDGLVAAPFRPLLMMLGWLAIAMGSAGVVVPLLPTVPFLLLAAFCFSRSSPRLQRWLFEHRVLGPYLHNFVSRKGLTRTQLQRCLLGKWLGMGIAILLVPLWSVKVLLLAIATGVSVYLMRLKRLPEPGGY</sequence>
<keyword evidence="1 2" id="KW-0472">Membrane</keyword>
<keyword evidence="2" id="KW-0812">Transmembrane</keyword>
<keyword evidence="4" id="KW-1185">Reference proteome</keyword>
<dbReference type="PANTHER" id="PTHR35813">
    <property type="entry name" value="INNER MEMBRANE PROTEIN YBAN"/>
    <property type="match status" value="1"/>
</dbReference>
<keyword evidence="1" id="KW-1003">Cell membrane</keyword>
<dbReference type="PIRSF" id="PIRSF016789">
    <property type="entry name" value="DUF454"/>
    <property type="match status" value="1"/>
</dbReference>
<dbReference type="STRING" id="550540.Fbal_3338"/>
<accession>E1SLI6</accession>
<keyword evidence="1" id="KW-0997">Cell inner membrane</keyword>
<dbReference type="PANTHER" id="PTHR35813:SF1">
    <property type="entry name" value="INNER MEMBRANE PROTEIN YBAN"/>
    <property type="match status" value="1"/>
</dbReference>
<dbReference type="KEGG" id="fbl:Fbal_3338"/>
<dbReference type="Pfam" id="PF04304">
    <property type="entry name" value="DUF454"/>
    <property type="match status" value="1"/>
</dbReference>
<feature type="transmembrane region" description="Helical" evidence="2">
    <location>
        <begin position="92"/>
        <end position="122"/>
    </location>
</feature>